<protein>
    <submittedName>
        <fullName evidence="1">RNA-binding protein</fullName>
    </submittedName>
</protein>
<comment type="caution">
    <text evidence="1">The sequence shown here is derived from an EMBL/GenBank/DDBJ whole genome shotgun (WGS) entry which is preliminary data.</text>
</comment>
<evidence type="ECO:0000313" key="2">
    <source>
        <dbReference type="Proteomes" id="UP000644282"/>
    </source>
</evidence>
<reference evidence="1" key="1">
    <citation type="submission" date="2020-10" db="EMBL/GenBank/DDBJ databases">
        <title>New Zealand Leptospira genomics.</title>
        <authorList>
            <person name="Wilkinson D.A."/>
            <person name="Nisa S."/>
            <person name="Moinet M."/>
            <person name="Benschop J."/>
        </authorList>
    </citation>
    <scope>NUCLEOTIDE SEQUENCE</scope>
    <source>
        <strain evidence="1">ESR8</strain>
    </source>
</reference>
<feature type="non-terminal residue" evidence="1">
    <location>
        <position position="21"/>
    </location>
</feature>
<sequence length="21" mass="2299">MPINIYVGNLSYDLNEGTLGD</sequence>
<dbReference type="AlphaFoldDB" id="A0AA41BKI2"/>
<evidence type="ECO:0000313" key="1">
    <source>
        <dbReference type="EMBL" id="MBE8431990.1"/>
    </source>
</evidence>
<dbReference type="EMBL" id="JADDXF010000160">
    <property type="protein sequence ID" value="MBE8431990.1"/>
    <property type="molecule type" value="Genomic_DNA"/>
</dbReference>
<gene>
    <name evidence="1" type="ORF">IQB77_19675</name>
</gene>
<accession>A0AA41BKI2</accession>
<proteinExistence type="predicted"/>
<name>A0AA41BKI2_LEPIR</name>
<dbReference type="Proteomes" id="UP000644282">
    <property type="component" value="Unassembled WGS sequence"/>
</dbReference>
<organism evidence="1 2">
    <name type="scientific">Leptospira interrogans serovar Pomona</name>
    <dbReference type="NCBI Taxonomy" id="44276"/>
    <lineage>
        <taxon>Bacteria</taxon>
        <taxon>Pseudomonadati</taxon>
        <taxon>Spirochaetota</taxon>
        <taxon>Spirochaetia</taxon>
        <taxon>Leptospirales</taxon>
        <taxon>Leptospiraceae</taxon>
        <taxon>Leptospira</taxon>
    </lineage>
</organism>